<keyword evidence="5" id="KW-0325">Glycoprotein</keyword>
<dbReference type="VEuPathDB" id="FungiDB:PSTT_06094"/>
<dbReference type="VEuPathDB" id="FungiDB:PSTT_06092"/>
<gene>
    <name evidence="7" type="ORF">PSHT_03133</name>
</gene>
<evidence type="ECO:0000256" key="1">
    <source>
        <dbReference type="ARBA" id="ARBA00009431"/>
    </source>
</evidence>
<dbReference type="PANTHER" id="PTHR11802">
    <property type="entry name" value="SERINE PROTEASE FAMILY S10 SERINE CARBOXYPEPTIDASE"/>
    <property type="match status" value="1"/>
</dbReference>
<dbReference type="GO" id="GO:0004185">
    <property type="term" value="F:serine-type carboxypeptidase activity"/>
    <property type="evidence" value="ECO:0007669"/>
    <property type="project" value="InterPro"/>
</dbReference>
<dbReference type="AlphaFoldDB" id="A0A2S4WGJ3"/>
<dbReference type="GO" id="GO:0006508">
    <property type="term" value="P:proteolysis"/>
    <property type="evidence" value="ECO:0007669"/>
    <property type="project" value="UniProtKB-KW"/>
</dbReference>
<organism evidence="7 8">
    <name type="scientific">Puccinia striiformis</name>
    <dbReference type="NCBI Taxonomy" id="27350"/>
    <lineage>
        <taxon>Eukaryota</taxon>
        <taxon>Fungi</taxon>
        <taxon>Dikarya</taxon>
        <taxon>Basidiomycota</taxon>
        <taxon>Pucciniomycotina</taxon>
        <taxon>Pucciniomycetes</taxon>
        <taxon>Pucciniales</taxon>
        <taxon>Pucciniaceae</taxon>
        <taxon>Puccinia</taxon>
    </lineage>
</organism>
<dbReference type="EMBL" id="PKSM01000028">
    <property type="protein sequence ID" value="POW20861.1"/>
    <property type="molecule type" value="Genomic_DNA"/>
</dbReference>
<accession>A0A2S4WGJ3</accession>
<keyword evidence="8" id="KW-1185">Reference proteome</keyword>
<dbReference type="InterPro" id="IPR029058">
    <property type="entry name" value="AB_hydrolase_fold"/>
</dbReference>
<feature type="non-terminal residue" evidence="7">
    <location>
        <position position="1"/>
    </location>
</feature>
<dbReference type="OrthoDB" id="443318at2759"/>
<name>A0A2S4WGJ3_9BASI</name>
<feature type="region of interest" description="Disordered" evidence="6">
    <location>
        <begin position="1"/>
        <end position="25"/>
    </location>
</feature>
<dbReference type="Gene3D" id="3.40.50.1820">
    <property type="entry name" value="alpha/beta hydrolase"/>
    <property type="match status" value="2"/>
</dbReference>
<dbReference type="Pfam" id="PF00450">
    <property type="entry name" value="Peptidase_S10"/>
    <property type="match status" value="2"/>
</dbReference>
<feature type="region of interest" description="Disordered" evidence="6">
    <location>
        <begin position="726"/>
        <end position="745"/>
    </location>
</feature>
<comment type="similarity">
    <text evidence="1">Belongs to the peptidase S10 family.</text>
</comment>
<evidence type="ECO:0000256" key="3">
    <source>
        <dbReference type="ARBA" id="ARBA00022670"/>
    </source>
</evidence>
<keyword evidence="3" id="KW-0645">Protease</keyword>
<keyword evidence="2" id="KW-0121">Carboxypeptidase</keyword>
<feature type="region of interest" description="Disordered" evidence="6">
    <location>
        <begin position="692"/>
        <end position="716"/>
    </location>
</feature>
<keyword evidence="4" id="KW-0378">Hydrolase</keyword>
<proteinExistence type="inferred from homology"/>
<protein>
    <submittedName>
        <fullName evidence="7">Uncharacterized protein</fullName>
    </submittedName>
</protein>
<reference evidence="7 8" key="1">
    <citation type="submission" date="2017-12" db="EMBL/GenBank/DDBJ databases">
        <title>Gene loss provides genomic basis for host adaptation in cereal stripe rust fungi.</title>
        <authorList>
            <person name="Xia C."/>
        </authorList>
    </citation>
    <scope>NUCLEOTIDE SEQUENCE [LARGE SCALE GENOMIC DNA]</scope>
    <source>
        <strain evidence="7 8">93TX-2</strain>
    </source>
</reference>
<reference evidence="8" key="3">
    <citation type="journal article" date="2018" name="Mol. Plant Microbe Interact.">
        <title>Genome sequence resources for the wheat stripe rust pathogen (Puccinia striiformis f. sp. tritici) and the barley stripe rust pathogen (Puccinia striiformis f. sp. hordei).</title>
        <authorList>
            <person name="Xia C."/>
            <person name="Wang M."/>
            <person name="Yin C."/>
            <person name="Cornejo O.E."/>
            <person name="Hulbert S.H."/>
            <person name="Chen X."/>
        </authorList>
    </citation>
    <scope>NUCLEOTIDE SEQUENCE [LARGE SCALE GENOMIC DNA]</scope>
    <source>
        <strain evidence="8">93TX-2</strain>
    </source>
</reference>
<dbReference type="PANTHER" id="PTHR11802:SF479">
    <property type="entry name" value="CARBOXYPEPTIDASE"/>
    <property type="match status" value="1"/>
</dbReference>
<dbReference type="VEuPathDB" id="FungiDB:PSTT_12850"/>
<evidence type="ECO:0000256" key="5">
    <source>
        <dbReference type="ARBA" id="ARBA00023180"/>
    </source>
</evidence>
<evidence type="ECO:0000313" key="8">
    <source>
        <dbReference type="Proteomes" id="UP000238274"/>
    </source>
</evidence>
<evidence type="ECO:0000313" key="7">
    <source>
        <dbReference type="EMBL" id="POW20861.1"/>
    </source>
</evidence>
<dbReference type="VEuPathDB" id="FungiDB:PSTT_07434"/>
<feature type="compositionally biased region" description="Basic and acidic residues" evidence="6">
    <location>
        <begin position="699"/>
        <end position="713"/>
    </location>
</feature>
<evidence type="ECO:0000256" key="2">
    <source>
        <dbReference type="ARBA" id="ARBA00022645"/>
    </source>
</evidence>
<dbReference type="InterPro" id="IPR001563">
    <property type="entry name" value="Peptidase_S10"/>
</dbReference>
<dbReference type="VEuPathDB" id="FungiDB:PSHT_03133"/>
<dbReference type="SUPFAM" id="SSF53474">
    <property type="entry name" value="alpha/beta-Hydrolases"/>
    <property type="match status" value="2"/>
</dbReference>
<comment type="caution">
    <text evidence="7">The sequence shown here is derived from an EMBL/GenBank/DDBJ whole genome shotgun (WGS) entry which is preliminary data.</text>
</comment>
<evidence type="ECO:0000256" key="4">
    <source>
        <dbReference type="ARBA" id="ARBA00022801"/>
    </source>
</evidence>
<evidence type="ECO:0000256" key="6">
    <source>
        <dbReference type="SAM" id="MobiDB-lite"/>
    </source>
</evidence>
<reference evidence="8" key="2">
    <citation type="journal article" date="2018" name="BMC Genomics">
        <title>Genomic insights into host adaptation between the wheat stripe rust pathogen (Puccinia striiformis f. sp. tritici) and the barley stripe rust pathogen (Puccinia striiformis f. sp. hordei).</title>
        <authorList>
            <person name="Xia C."/>
            <person name="Wang M."/>
            <person name="Yin C."/>
            <person name="Cornejo O.E."/>
            <person name="Hulbert S.H."/>
            <person name="Chen X."/>
        </authorList>
    </citation>
    <scope>NUCLEOTIDE SEQUENCE [LARGE SCALE GENOMIC DNA]</scope>
    <source>
        <strain evidence="8">93TX-2</strain>
    </source>
</reference>
<dbReference type="VEuPathDB" id="FungiDB:PSTT_06095"/>
<sequence length="1171" mass="130170">LFRLETFKPQPPHASNKPSQAPGGGPITFRSPLAKAFVVPQRLPGSLWCFPGKYQSYNPRASLSKLLPHDMPFSLKFNPTPTSRTSSWTRSSNVIYLDVLPKVGFTRGTYSVKGSSDVGVLVVNFLKSFLKVFPEMNGLNLFLAGYSLSGTYASYAAQKIYAQQSQLGLKLQGMLLMNALIAASDFQMYAATTKFVTENNDVFKFDAAKLQKLLATDKQCGFSEYLKKFLTYPPSGHFPEITKALDPSNPPWFTPDCMNLYSQMYMGAPRDLNLWNIHDPASADTNYTRFNYPGRADVQKAFNLAGVQPWSFCNQFTNIFPNDDDSGLATEILPDVIRRSKRVVIMHGEWDATLPVEGTRLAIQNVTWAGKQGFQKPLNTNLIVAGRQSGKYQSERGLTFVQVAKSGAMVTHDQGQVALTVLDYLLGNIGILAYPVTPKEFIVHFLTSRDSQIASLRRLWAVDPGLNSTMSLVKNIRDEVTKTQIGREAWKEFIQQEAIEILSKQAPPKGHYPQGSFQSSANVKDAFFYAHEKETRDAILTSEHTLFLFNILMAMLQNQHGPITVVHDNEVIINNDIDPTEIPLDVNAVVYGKLLNGPEQLHKRFHRTMLQDLKTDCGSNIIRQSHKNVLSQRDFDMFTLMANNRDILDQESKYNGPVITPTEDFYLAGITKFQTHIRQVDSSVTKFKKHLTTNQQEGGEEKEAEDATVHTDDESVESSISLGKLQAATPHASDKPSQASPAGGPITFRSPLAKAFVVPQSLPGVGFPIQQSYAGRLNIATDPKQTAEAFFWMIPADNARGSKHVTMWINGYDVCSSLYGAFRGSGPITMSLEGGKPVKNPYSWTRSSNVIYLDVLPKVGFTRGTYSVNSSRDVFPEMNGLNLFLAGNYYTGTYANYAAQKIYAQQSQLGLKLQGMILVDALIAASDFHMYAATTKFVTENNDVFKFDAAKLQKLLATDKQCGFSEYLKKFLTYPPSGHFPEITKALDPSNPPWFTPDCMNLYSQMYMGAPRDLNLWNIHDKPGSADTNYTRFNYPGRPDVQKAFNLADVQPWSFCNQVQNVFPNDDGSGLATDILPDVIQRSKKVVIMHAELDATLPVEGMRLALQNVTWAGKQGFQKPLTTNLIVAGKQSGKYQSERGLTFVQVAKSGAMIAHDQGEVALTLLVVNSYI</sequence>
<dbReference type="Proteomes" id="UP000238274">
    <property type="component" value="Unassembled WGS sequence"/>
</dbReference>